<evidence type="ECO:0000313" key="4">
    <source>
        <dbReference type="Proteomes" id="UP000254224"/>
    </source>
</evidence>
<reference evidence="2" key="1">
    <citation type="journal article" date="2015" name="J. Infect. Dis.">
        <title>Parallel Epidemics of Community-Associated Methicillin-Resistant Staphylococcus aureus USA300 Infection in North and South America.</title>
        <authorList>
            <person name="Planet P.J."/>
            <person name="Diaz L."/>
            <person name="Kolokotronis S.O."/>
            <person name="Narechania A."/>
            <person name="Reyes J."/>
            <person name="Xing G."/>
            <person name="Rincon S."/>
            <person name="Smith H."/>
            <person name="Panesso D."/>
            <person name="Ryan C."/>
            <person name="Smith D.P."/>
            <person name="Guzman M."/>
            <person name="Zurita J."/>
            <person name="Sebra R."/>
            <person name="Deikus G."/>
            <person name="Nolan R.L."/>
            <person name="Tenover F.C."/>
            <person name="Weinstock G.M."/>
            <person name="Robinson D.A."/>
            <person name="Arias C.A."/>
        </authorList>
    </citation>
    <scope>NUCLEOTIDE SEQUENCE</scope>
    <source>
        <strain evidence="2">M121</strain>
    </source>
</reference>
<accession>A0A2C9TV37</accession>
<gene>
    <name evidence="2" type="ORF">EP54_08170</name>
    <name evidence="3" type="ORF">NCTC7972_01102</name>
</gene>
<dbReference type="EMBL" id="UHAI01000002">
    <property type="protein sequence ID" value="SUK17268.1"/>
    <property type="molecule type" value="Genomic_DNA"/>
</dbReference>
<sequence length="192" mass="23079">MKTNHLFEKYSDEVKGYKEEINNLESKIENTTKTIEDLSSKYKEYIKVGNDNEADKTFNKISKLEDEKAKDNKRFEIKKELFNSIKREKLIDLLLNRKNIPELYQEEAQSLARELEGTIKQFNNVIDKINNMNEEYREDMYKFDSLIDQNEMKKDNLFRQRYGEVIVLYLNNFLINTKSIRFNAHKKLEVKK</sequence>
<protein>
    <submittedName>
        <fullName evidence="3">Mobile element-associated protein, putative</fullName>
    </submittedName>
</protein>
<dbReference type="Proteomes" id="UP000254224">
    <property type="component" value="Unassembled WGS sequence"/>
</dbReference>
<evidence type="ECO:0000313" key="2">
    <source>
        <dbReference type="EMBL" id="KMR56994.1"/>
    </source>
</evidence>
<dbReference type="RefSeq" id="WP_000856047.1">
    <property type="nucleotide sequence ID" value="NZ_CAJUUZ010000006.1"/>
</dbReference>
<reference evidence="3 4" key="2">
    <citation type="submission" date="2018-06" db="EMBL/GenBank/DDBJ databases">
        <authorList>
            <consortium name="Pathogen Informatics"/>
            <person name="Doyle S."/>
        </authorList>
    </citation>
    <scope>NUCLEOTIDE SEQUENCE [LARGE SCALE GENOMIC DNA]</scope>
    <source>
        <strain evidence="3 4">NCTC7972</strain>
    </source>
</reference>
<keyword evidence="1" id="KW-0175">Coiled coil</keyword>
<organism evidence="2">
    <name type="scientific">Staphylococcus aureus</name>
    <dbReference type="NCBI Taxonomy" id="1280"/>
    <lineage>
        <taxon>Bacteria</taxon>
        <taxon>Bacillati</taxon>
        <taxon>Bacillota</taxon>
        <taxon>Bacilli</taxon>
        <taxon>Bacillales</taxon>
        <taxon>Staphylococcaceae</taxon>
        <taxon>Staphylococcus</taxon>
    </lineage>
</organism>
<evidence type="ECO:0000256" key="1">
    <source>
        <dbReference type="SAM" id="Coils"/>
    </source>
</evidence>
<proteinExistence type="predicted"/>
<comment type="caution">
    <text evidence="2">The sequence shown here is derived from an EMBL/GenBank/DDBJ whole genome shotgun (WGS) entry which is preliminary data.</text>
</comment>
<feature type="coiled-coil region" evidence="1">
    <location>
        <begin position="7"/>
        <end position="48"/>
    </location>
</feature>
<dbReference type="AlphaFoldDB" id="A0A2C9TV37"/>
<feature type="coiled-coil region" evidence="1">
    <location>
        <begin position="105"/>
        <end position="139"/>
    </location>
</feature>
<evidence type="ECO:0000313" key="3">
    <source>
        <dbReference type="EMBL" id="SUK17268.1"/>
    </source>
</evidence>
<dbReference type="EMBL" id="LALQ01000034">
    <property type="protein sequence ID" value="KMR56994.1"/>
    <property type="molecule type" value="Genomic_DNA"/>
</dbReference>
<name>A0A2C9TV37_STAAU</name>